<reference evidence="3" key="1">
    <citation type="submission" date="2009-12" db="EMBL/GenBank/DDBJ databases">
        <title>Complete sequence of Treponema azotonutricium strain ZAS-9.</title>
        <authorList>
            <person name="Tetu S.G."/>
            <person name="Matson E."/>
            <person name="Ren Q."/>
            <person name="Seshadri R."/>
            <person name="Elbourne L."/>
            <person name="Hassan K.A."/>
            <person name="Durkin A."/>
            <person name="Radune D."/>
            <person name="Mohamoud Y."/>
            <person name="Shay R."/>
            <person name="Jin S."/>
            <person name="Zhang X."/>
            <person name="Lucey K."/>
            <person name="Ballor N.R."/>
            <person name="Ottesen E."/>
            <person name="Rosenthal R."/>
            <person name="Allen A."/>
            <person name="Leadbetter J.R."/>
            <person name="Paulsen I.T."/>
        </authorList>
    </citation>
    <scope>NUCLEOTIDE SEQUENCE [LARGE SCALE GENOMIC DNA]</scope>
    <source>
        <strain evidence="3">ATCC BAA-888 / DSM 13862 / ZAS-9</strain>
    </source>
</reference>
<dbReference type="SUPFAM" id="SSF56726">
    <property type="entry name" value="DNA topoisomerase IV, alpha subunit"/>
    <property type="match status" value="1"/>
</dbReference>
<organism evidence="2 3">
    <name type="scientific">Leadbettera azotonutricia (strain ATCC BAA-888 / DSM 13862 / ZAS-9)</name>
    <name type="common">Treponema azotonutricium</name>
    <dbReference type="NCBI Taxonomy" id="545695"/>
    <lineage>
        <taxon>Bacteria</taxon>
        <taxon>Pseudomonadati</taxon>
        <taxon>Spirochaetota</taxon>
        <taxon>Spirochaetia</taxon>
        <taxon>Spirochaetales</taxon>
        <taxon>Breznakiellaceae</taxon>
        <taxon>Leadbettera</taxon>
    </lineage>
</organism>
<dbReference type="EMBL" id="CP001841">
    <property type="protein sequence ID" value="AEF81508.1"/>
    <property type="molecule type" value="Genomic_DNA"/>
</dbReference>
<evidence type="ECO:0000313" key="2">
    <source>
        <dbReference type="EMBL" id="AEF81508.1"/>
    </source>
</evidence>
<sequence>MTTWEDHILNAFIERYPFSVSAKVNSADFPAANHRLRIPAAKIFPGFDNAPPDEKESFLDAVESLETQGFVSLVWARHRKGELLSAIVCLDMEKLYQLRKRLSPKAAAEEAREAAEQIVSPNDTLGAFFAFLANGITALDAAKGINAESVHDLAKLFTAISKPINLTLRALSVSLYNDSKRLEALINSFKTIFARAEKQGISIPEFSFLDRSFPETSIAGKIIINIEDSRPLANENGVILILPLITIQKIRSITGYCSVPAAGKSPSVLMIENKETFFTLAASSHKYTCLLYIGGHPNRAVRALAKVLAKSGFAFFHAGDLDPEGILILQELQDIAGQTVTPVCMDASTFDGYLQHGRKLEPSMLKRISLIKDETRALPGIRELIQRIETSGKGIEQEIIEYKPWTLD</sequence>
<dbReference type="InterPro" id="IPR036078">
    <property type="entry name" value="Spo11/TopoVI_A_sf"/>
</dbReference>
<reference evidence="2 3" key="2">
    <citation type="journal article" date="2011" name="ISME J.">
        <title>RNA-seq reveals cooperative metabolic interactions between two termite-gut spirochete species in co-culture.</title>
        <authorList>
            <person name="Rosenthal A.Z."/>
            <person name="Matson E.G."/>
            <person name="Eldar A."/>
            <person name="Leadbetter J.R."/>
        </authorList>
    </citation>
    <scope>NUCLEOTIDE SEQUENCE [LARGE SCALE GENOMIC DNA]</scope>
    <source>
        <strain evidence="3">ATCC BAA-888 / DSM 13862 / ZAS-9</strain>
    </source>
</reference>
<dbReference type="Pfam" id="PF09983">
    <property type="entry name" value="JetD_C"/>
    <property type="match status" value="1"/>
</dbReference>
<dbReference type="HOGENOM" id="CLU_663818_0_0_12"/>
<feature type="domain" description="Wadjet protein JetD C-terminal" evidence="1">
    <location>
        <begin position="267"/>
        <end position="403"/>
    </location>
</feature>
<dbReference type="OrthoDB" id="186173at2"/>
<dbReference type="InParanoid" id="F5YBF2"/>
<dbReference type="InterPro" id="IPR024534">
    <property type="entry name" value="JetD_C"/>
</dbReference>
<dbReference type="RefSeq" id="WP_015710177.1">
    <property type="nucleotide sequence ID" value="NC_015577.1"/>
</dbReference>
<protein>
    <recommendedName>
        <fullName evidence="1">Wadjet protein JetD C-terminal domain-containing protein</fullName>
    </recommendedName>
</protein>
<dbReference type="GO" id="GO:0003677">
    <property type="term" value="F:DNA binding"/>
    <property type="evidence" value="ECO:0007669"/>
    <property type="project" value="InterPro"/>
</dbReference>
<dbReference type="GO" id="GO:0005694">
    <property type="term" value="C:chromosome"/>
    <property type="evidence" value="ECO:0007669"/>
    <property type="project" value="InterPro"/>
</dbReference>
<dbReference type="AlphaFoldDB" id="F5YBF2"/>
<gene>
    <name evidence="2" type="ordered locus">TREAZ_1856</name>
</gene>
<dbReference type="STRING" id="545695.TREAZ_1856"/>
<evidence type="ECO:0000313" key="3">
    <source>
        <dbReference type="Proteomes" id="UP000009222"/>
    </source>
</evidence>
<name>F5YBF2_LEAAZ</name>
<accession>F5YBF2</accession>
<dbReference type="eggNOG" id="COG1697">
    <property type="taxonomic scope" value="Bacteria"/>
</dbReference>
<dbReference type="KEGG" id="taz:TREAZ_1856"/>
<keyword evidence="3" id="KW-1185">Reference proteome</keyword>
<dbReference type="Proteomes" id="UP000009222">
    <property type="component" value="Chromosome"/>
</dbReference>
<evidence type="ECO:0000259" key="1">
    <source>
        <dbReference type="Pfam" id="PF09983"/>
    </source>
</evidence>
<proteinExistence type="predicted"/>